<dbReference type="SUPFAM" id="SSF55136">
    <property type="entry name" value="Probable bacterial effector-binding domain"/>
    <property type="match status" value="2"/>
</dbReference>
<dbReference type="Pfam" id="PF04832">
    <property type="entry name" value="SOUL"/>
    <property type="match status" value="2"/>
</dbReference>
<proteinExistence type="inferred from homology"/>
<evidence type="ECO:0000256" key="1">
    <source>
        <dbReference type="ARBA" id="ARBA00004496"/>
    </source>
</evidence>
<evidence type="ECO:0000256" key="7">
    <source>
        <dbReference type="SAM" id="MobiDB-lite"/>
    </source>
</evidence>
<comment type="caution">
    <text evidence="8">The sequence shown here is derived from an EMBL/GenBank/DDBJ whole genome shotgun (WGS) entry which is preliminary data.</text>
</comment>
<keyword evidence="4" id="KW-0963">Cytoplasm</keyword>
<evidence type="ECO:0000256" key="4">
    <source>
        <dbReference type="ARBA" id="ARBA00022490"/>
    </source>
</evidence>
<dbReference type="OrthoDB" id="6424451at2759"/>
<keyword evidence="9" id="KW-1185">Reference proteome</keyword>
<dbReference type="GO" id="GO:0005737">
    <property type="term" value="C:cytoplasm"/>
    <property type="evidence" value="ECO:0007669"/>
    <property type="project" value="UniProtKB-SubCell"/>
</dbReference>
<name>A0A8J2WAA0_9CRUS</name>
<dbReference type="PANTHER" id="PTHR11220:SF1">
    <property type="entry name" value="HEME-BINDING PROTEIN 2"/>
    <property type="match status" value="1"/>
</dbReference>
<evidence type="ECO:0000313" key="8">
    <source>
        <dbReference type="EMBL" id="CAH0099309.1"/>
    </source>
</evidence>
<dbReference type="InterPro" id="IPR011256">
    <property type="entry name" value="Reg_factor_effector_dom_sf"/>
</dbReference>
<evidence type="ECO:0000256" key="5">
    <source>
        <dbReference type="ARBA" id="ARBA00037673"/>
    </source>
</evidence>
<comment type="similarity">
    <text evidence="2">Belongs to the HEBP family.</text>
</comment>
<dbReference type="AlphaFoldDB" id="A0A8J2WAA0"/>
<accession>A0A8J2WAA0</accession>
<comment type="subcellular location">
    <subcellularLocation>
        <location evidence="1">Cytoplasm</location>
    </subcellularLocation>
</comment>
<comment type="subunit">
    <text evidence="3">Monomer.</text>
</comment>
<evidence type="ECO:0000313" key="9">
    <source>
        <dbReference type="Proteomes" id="UP000789390"/>
    </source>
</evidence>
<feature type="region of interest" description="Disordered" evidence="7">
    <location>
        <begin position="848"/>
        <end position="868"/>
    </location>
</feature>
<dbReference type="PANTHER" id="PTHR11220">
    <property type="entry name" value="HEME-BINDING PROTEIN-RELATED"/>
    <property type="match status" value="1"/>
</dbReference>
<reference evidence="8" key="1">
    <citation type="submission" date="2021-11" db="EMBL/GenBank/DDBJ databases">
        <authorList>
            <person name="Schell T."/>
        </authorList>
    </citation>
    <scope>NUCLEOTIDE SEQUENCE</scope>
    <source>
        <strain evidence="8">M5</strain>
    </source>
</reference>
<protein>
    <recommendedName>
        <fullName evidence="6">Heme-binding protein 1</fullName>
    </recommendedName>
</protein>
<evidence type="ECO:0000256" key="6">
    <source>
        <dbReference type="ARBA" id="ARBA00040755"/>
    </source>
</evidence>
<dbReference type="Proteomes" id="UP000789390">
    <property type="component" value="Unassembled WGS sequence"/>
</dbReference>
<comment type="function">
    <text evidence="5">May bind free porphyrinogens that may be present in the cell and thus facilitate removal of these potentially toxic compound. Binds with a high affinity to one molecule of heme or porphyrins. It binds metalloporphyrins, free porphyrins and N-methylprotoporphyrin with similar affinities.</text>
</comment>
<sequence length="868" mass="99453">MRHSSSAHLVWYCPDSIYLPTVVMSSLFERIKSAIPSDGLQIASYKVIRNVQDYEERVYPPQTWVRTSMRNKSREDCTYPMFWKLFNYISGQNKRQVKIPMTAPVSVLVQPSTDDECEAAADLQTTFTMAFYIPAPFDQDPPQPDDSSVTIEYRPELRIFVRTYGGFTNDRIDQEERCHLLASLSAEDRELVIEQQSKPGGGVYYCAGYDPPLKLFFRRNEIWFPIVVREEPNCAVKSSEDSTIISSLHSGMNSIRNSKWLLAVVLLLFVVETSMSAVINGQGCSMPNSGLPVAFDTVPLGDFHIRTYEKVLEPSSSHRFYFAPLALLEHTSASSGRNNLTGENHMIFRVEMWTDELLYIVKEHLNNVTGLVIAENRVSILPFEKVSIRCRRCSSTIRPDSHWRSFSHSPKQMEFRMICSTLEECRDLSEQMIRHPEQFSSQLVLYFRLLDNKSASGSNVRRKSASITSDHVWNGPIMMDLNRRFSNSSFALVTFQDRGRIVSEALENVLADVELTTEHSENLGIEPEDETRLRRILENVIFENYIIPLDEDHESSWDSLYWDYENVGSDVRPDIMARKLNKIYQNAEEKERKWIVQQVHHDQQPRGVANSKNVVSDETLRNFIPNGNEEIQKLLQPTPTSDPITGNEASATSLFQTIRGAITGGGIETAPYTVTRKEKEYEERIYPAQKWVQTKIENISKDSASSAMFWKLFNYISGQNDKKIKIPMTAPVSVLIEPGSGPNCESTFTMAFYVPAAFQDDTPQPTESDVSIEERPEFKVLARTYGGFSNDRVTQQERQHLFDSLSEEDKQLVNQTGPYYYAGYDPPFKLFYRRNEIWMILQSEQSLSLEAESQKAQPRSCDEKNESE</sequence>
<organism evidence="8 9">
    <name type="scientific">Daphnia galeata</name>
    <dbReference type="NCBI Taxonomy" id="27404"/>
    <lineage>
        <taxon>Eukaryota</taxon>
        <taxon>Metazoa</taxon>
        <taxon>Ecdysozoa</taxon>
        <taxon>Arthropoda</taxon>
        <taxon>Crustacea</taxon>
        <taxon>Branchiopoda</taxon>
        <taxon>Diplostraca</taxon>
        <taxon>Cladocera</taxon>
        <taxon>Anomopoda</taxon>
        <taxon>Daphniidae</taxon>
        <taxon>Daphnia</taxon>
    </lineage>
</organism>
<dbReference type="Gene3D" id="3.20.80.10">
    <property type="entry name" value="Regulatory factor, effector binding domain"/>
    <property type="match status" value="2"/>
</dbReference>
<dbReference type="FunFam" id="3.20.80.10:FF:000003">
    <property type="entry name" value="Heme-binding protein 1"/>
    <property type="match status" value="2"/>
</dbReference>
<gene>
    <name evidence="8" type="ORF">DGAL_LOCUS1439</name>
</gene>
<evidence type="ECO:0000256" key="3">
    <source>
        <dbReference type="ARBA" id="ARBA00011245"/>
    </source>
</evidence>
<dbReference type="EMBL" id="CAKKLH010000016">
    <property type="protein sequence ID" value="CAH0099309.1"/>
    <property type="molecule type" value="Genomic_DNA"/>
</dbReference>
<dbReference type="InterPro" id="IPR006917">
    <property type="entry name" value="SOUL_heme-bd"/>
</dbReference>
<evidence type="ECO:0000256" key="2">
    <source>
        <dbReference type="ARBA" id="ARBA00009817"/>
    </source>
</evidence>